<dbReference type="InterPro" id="IPR012999">
    <property type="entry name" value="Pyr_OxRdtase_I_AS"/>
</dbReference>
<keyword evidence="5 10" id="KW-0274">FAD</keyword>
<organism evidence="13 14">
    <name type="scientific">Thalassiosira oceanica</name>
    <name type="common">Marine diatom</name>
    <dbReference type="NCBI Taxonomy" id="159749"/>
    <lineage>
        <taxon>Eukaryota</taxon>
        <taxon>Sar</taxon>
        <taxon>Stramenopiles</taxon>
        <taxon>Ochrophyta</taxon>
        <taxon>Bacillariophyta</taxon>
        <taxon>Coscinodiscophyceae</taxon>
        <taxon>Thalassiosirophycidae</taxon>
        <taxon>Thalassiosirales</taxon>
        <taxon>Thalassiosiraceae</taxon>
        <taxon>Thalassiosira</taxon>
    </lineage>
</organism>
<evidence type="ECO:0000256" key="2">
    <source>
        <dbReference type="ARBA" id="ARBA00007532"/>
    </source>
</evidence>
<dbReference type="SUPFAM" id="SSF55424">
    <property type="entry name" value="FAD/NAD-linked reductases, dimerisation (C-terminal) domain"/>
    <property type="match status" value="1"/>
</dbReference>
<dbReference type="Gene3D" id="3.30.390.30">
    <property type="match status" value="1"/>
</dbReference>
<comment type="caution">
    <text evidence="13">The sequence shown here is derived from an EMBL/GenBank/DDBJ whole genome shotgun (WGS) entry which is preliminary data.</text>
</comment>
<dbReference type="eggNOG" id="KOG0405">
    <property type="taxonomic scope" value="Eukaryota"/>
</dbReference>
<dbReference type="EMBL" id="AGNL01048094">
    <property type="protein sequence ID" value="EJK45974.1"/>
    <property type="molecule type" value="Genomic_DNA"/>
</dbReference>
<dbReference type="InterPro" id="IPR046952">
    <property type="entry name" value="GSHR/TRXR-like"/>
</dbReference>
<keyword evidence="6" id="KW-0521">NADP</keyword>
<dbReference type="Gene3D" id="3.50.50.60">
    <property type="entry name" value="FAD/NAD(P)-binding domain"/>
    <property type="match status" value="2"/>
</dbReference>
<reference evidence="13 14" key="1">
    <citation type="journal article" date="2012" name="Genome Biol.">
        <title>Genome and low-iron response of an oceanic diatom adapted to chronic iron limitation.</title>
        <authorList>
            <person name="Lommer M."/>
            <person name="Specht M."/>
            <person name="Roy A.S."/>
            <person name="Kraemer L."/>
            <person name="Andreson R."/>
            <person name="Gutowska M.A."/>
            <person name="Wolf J."/>
            <person name="Bergner S.V."/>
            <person name="Schilhabel M.B."/>
            <person name="Klostermeier U.C."/>
            <person name="Beiko R.G."/>
            <person name="Rosenstiel P."/>
            <person name="Hippler M."/>
            <person name="Laroche J."/>
        </authorList>
    </citation>
    <scope>NUCLEOTIDE SEQUENCE [LARGE SCALE GENOMIC DNA]</scope>
    <source>
        <strain evidence="13 14">CCMP1005</strain>
    </source>
</reference>
<keyword evidence="14" id="KW-1185">Reference proteome</keyword>
<evidence type="ECO:0000256" key="3">
    <source>
        <dbReference type="ARBA" id="ARBA00011738"/>
    </source>
</evidence>
<dbReference type="GO" id="GO:0045454">
    <property type="term" value="P:cell redox homeostasis"/>
    <property type="evidence" value="ECO:0007669"/>
    <property type="project" value="InterPro"/>
</dbReference>
<dbReference type="Pfam" id="PF07992">
    <property type="entry name" value="Pyr_redox_2"/>
    <property type="match status" value="1"/>
</dbReference>
<evidence type="ECO:0000313" key="13">
    <source>
        <dbReference type="EMBL" id="EJK45974.1"/>
    </source>
</evidence>
<evidence type="ECO:0000256" key="6">
    <source>
        <dbReference type="ARBA" id="ARBA00022857"/>
    </source>
</evidence>
<comment type="similarity">
    <text evidence="2 10">Belongs to the class-I pyridine nucleotide-disulfide oxidoreductase family.</text>
</comment>
<comment type="subunit">
    <text evidence="3">Homodimer.</text>
</comment>
<dbReference type="PRINTS" id="PR00411">
    <property type="entry name" value="PNDRDTASEI"/>
</dbReference>
<dbReference type="FunFam" id="3.50.50.60:FF:000051">
    <property type="entry name" value="Glutathione reductase"/>
    <property type="match status" value="1"/>
</dbReference>
<protein>
    <submittedName>
        <fullName evidence="13">Uncharacterized protein</fullName>
    </submittedName>
</protein>
<feature type="domain" description="FAD/NAD(P)-binding" evidence="12">
    <location>
        <begin position="151"/>
        <end position="481"/>
    </location>
</feature>
<dbReference type="SUPFAM" id="SSF51905">
    <property type="entry name" value="FAD/NAD(P)-binding domain"/>
    <property type="match status" value="1"/>
</dbReference>
<dbReference type="GO" id="GO:0004362">
    <property type="term" value="F:glutathione-disulfide reductase (NADPH) activity"/>
    <property type="evidence" value="ECO:0007669"/>
    <property type="project" value="TreeGrafter"/>
</dbReference>
<evidence type="ECO:0000256" key="7">
    <source>
        <dbReference type="ARBA" id="ARBA00023002"/>
    </source>
</evidence>
<gene>
    <name evidence="13" type="ORF">THAOC_35386</name>
</gene>
<feature type="domain" description="Pyridine nucleotide-disulphide oxidoreductase dimerisation" evidence="11">
    <location>
        <begin position="501"/>
        <end position="609"/>
    </location>
</feature>
<evidence type="ECO:0000256" key="5">
    <source>
        <dbReference type="ARBA" id="ARBA00022827"/>
    </source>
</evidence>
<dbReference type="PROSITE" id="PS00076">
    <property type="entry name" value="PYRIDINE_REDOX_1"/>
    <property type="match status" value="1"/>
</dbReference>
<proteinExistence type="inferred from homology"/>
<evidence type="ECO:0000256" key="1">
    <source>
        <dbReference type="ARBA" id="ARBA00001974"/>
    </source>
</evidence>
<dbReference type="InterPro" id="IPR016156">
    <property type="entry name" value="FAD/NAD-linked_Rdtase_dimer_sf"/>
</dbReference>
<dbReference type="GO" id="GO:0005829">
    <property type="term" value="C:cytosol"/>
    <property type="evidence" value="ECO:0007669"/>
    <property type="project" value="TreeGrafter"/>
</dbReference>
<evidence type="ECO:0000256" key="10">
    <source>
        <dbReference type="RuleBase" id="RU003691"/>
    </source>
</evidence>
<dbReference type="GO" id="GO:0050660">
    <property type="term" value="F:flavin adenine dinucleotide binding"/>
    <property type="evidence" value="ECO:0007669"/>
    <property type="project" value="InterPro"/>
</dbReference>
<sequence length="634" mass="68259">VTLKSPEIQLSCEIFCRILAGAGSCPNSRFPRPAPPARRKPARAYFFWLAGFLPSSPLSSPNRPGGGRGKTWKTMMRPARGLVTSSHFLRHHHTSRAMKVMSSLLLTAASAAAFQVRPTAKTYLRAMNRVASSASASSLSAEASNGESYDYDLVVIGGGSGGVRASRIAAGHGAKVALLESKLKHGVSPYFAAIGGTCVNVGCVPKKLMVFASRYPGEIGEMAGYGWEGATPGEFNWDTFMAAKNEEITRLNNVYSNVILKNAGVEIIEATGSLDGPNAVNMHITETGETKKVTAKKILIGVGGWPFKPSIPGIEHAITSNEIFYLKEQPKSMVVVGGGFIALEFATIMDGLGTDVKLMYRGDLFLRGFDQDMREHLKEEMTNNSNIDLQFNTDPKEIIKNDDGSLTVVTSNGDSVTVDAVMYATGRKGKIEGLNLESAGVENSGSFIPVNEYSETNVPSVYAVGDITNRIALTPVALMEGHCMADTVFGGMDRPSDHEYVAATVFTTPEIGTVGYTEEQAAEKFGDLDVYKSRFRPMKHSFPKSEMYTLFKIIVDAASDRVVGVHIATDGAGEMMQGIGIAVKMGATKKDFDNTIGIHPTSAEELVTMRTPSYYYRGGKKVDSLEEVKEAVAA</sequence>
<dbReference type="InterPro" id="IPR036188">
    <property type="entry name" value="FAD/NAD-bd_sf"/>
</dbReference>
<dbReference type="Proteomes" id="UP000266841">
    <property type="component" value="Unassembled WGS sequence"/>
</dbReference>
<dbReference type="PRINTS" id="PR00368">
    <property type="entry name" value="FADPNR"/>
</dbReference>
<evidence type="ECO:0000259" key="11">
    <source>
        <dbReference type="Pfam" id="PF02852"/>
    </source>
</evidence>
<keyword evidence="9 10" id="KW-0676">Redox-active center</keyword>
<dbReference type="GO" id="GO:0034599">
    <property type="term" value="P:cellular response to oxidative stress"/>
    <property type="evidence" value="ECO:0007669"/>
    <property type="project" value="TreeGrafter"/>
</dbReference>
<dbReference type="InterPro" id="IPR023753">
    <property type="entry name" value="FAD/NAD-binding_dom"/>
</dbReference>
<dbReference type="Pfam" id="PF02852">
    <property type="entry name" value="Pyr_redox_dim"/>
    <property type="match status" value="1"/>
</dbReference>
<dbReference type="AlphaFoldDB" id="K0R3G6"/>
<keyword evidence="7 10" id="KW-0560">Oxidoreductase</keyword>
<comment type="cofactor">
    <cofactor evidence="1">
        <name>FAD</name>
        <dbReference type="ChEBI" id="CHEBI:57692"/>
    </cofactor>
</comment>
<dbReference type="OMA" id="CFDYVKP"/>
<dbReference type="PANTHER" id="PTHR42737">
    <property type="entry name" value="GLUTATHIONE REDUCTASE"/>
    <property type="match status" value="1"/>
</dbReference>
<evidence type="ECO:0000313" key="14">
    <source>
        <dbReference type="Proteomes" id="UP000266841"/>
    </source>
</evidence>
<dbReference type="OrthoDB" id="5956163at2759"/>
<evidence type="ECO:0000256" key="4">
    <source>
        <dbReference type="ARBA" id="ARBA00022630"/>
    </source>
</evidence>
<keyword evidence="8" id="KW-1015">Disulfide bond</keyword>
<evidence type="ECO:0000256" key="9">
    <source>
        <dbReference type="ARBA" id="ARBA00023284"/>
    </source>
</evidence>
<dbReference type="GO" id="GO:0005739">
    <property type="term" value="C:mitochondrion"/>
    <property type="evidence" value="ECO:0007669"/>
    <property type="project" value="TreeGrafter"/>
</dbReference>
<accession>K0R3G6</accession>
<evidence type="ECO:0000259" key="12">
    <source>
        <dbReference type="Pfam" id="PF07992"/>
    </source>
</evidence>
<feature type="non-terminal residue" evidence="13">
    <location>
        <position position="1"/>
    </location>
</feature>
<keyword evidence="4 10" id="KW-0285">Flavoprotein</keyword>
<dbReference type="GO" id="GO:0006749">
    <property type="term" value="P:glutathione metabolic process"/>
    <property type="evidence" value="ECO:0007669"/>
    <property type="project" value="TreeGrafter"/>
</dbReference>
<dbReference type="NCBIfam" id="NF004776">
    <property type="entry name" value="PRK06116.1"/>
    <property type="match status" value="1"/>
</dbReference>
<dbReference type="InterPro" id="IPR004099">
    <property type="entry name" value="Pyr_nucl-diS_OxRdtase_dimer"/>
</dbReference>
<evidence type="ECO:0000256" key="8">
    <source>
        <dbReference type="ARBA" id="ARBA00023157"/>
    </source>
</evidence>
<dbReference type="PANTHER" id="PTHR42737:SF2">
    <property type="entry name" value="GLUTATHIONE REDUCTASE"/>
    <property type="match status" value="1"/>
</dbReference>
<name>K0R3G6_THAOC</name>